<accession>A0A3S0R8U9</accession>
<dbReference type="Gene3D" id="2.120.10.30">
    <property type="entry name" value="TolB, C-terminal domain"/>
    <property type="match status" value="1"/>
</dbReference>
<keyword evidence="3" id="KW-0862">Zinc</keyword>
<evidence type="ECO:0000256" key="3">
    <source>
        <dbReference type="PIRSR" id="PIRSR605511-2"/>
    </source>
</evidence>
<evidence type="ECO:0000313" key="5">
    <source>
        <dbReference type="EMBL" id="RTR20121.1"/>
    </source>
</evidence>
<organism evidence="5 6">
    <name type="scientific">Azospirillum griseum</name>
    <dbReference type="NCBI Taxonomy" id="2496639"/>
    <lineage>
        <taxon>Bacteria</taxon>
        <taxon>Pseudomonadati</taxon>
        <taxon>Pseudomonadota</taxon>
        <taxon>Alphaproteobacteria</taxon>
        <taxon>Rhodospirillales</taxon>
        <taxon>Azospirillaceae</taxon>
        <taxon>Azospirillum</taxon>
    </lineage>
</organism>
<dbReference type="InterPro" id="IPR011042">
    <property type="entry name" value="6-blade_b-propeller_TolB-like"/>
</dbReference>
<protein>
    <submittedName>
        <fullName evidence="5">SMP-30/gluconolactonase/LRE family protein</fullName>
    </submittedName>
</protein>
<dbReference type="GO" id="GO:0005509">
    <property type="term" value="F:calcium ion binding"/>
    <property type="evidence" value="ECO:0007669"/>
    <property type="project" value="TreeGrafter"/>
</dbReference>
<dbReference type="PANTHER" id="PTHR10907">
    <property type="entry name" value="REGUCALCIN"/>
    <property type="match status" value="1"/>
</dbReference>
<evidence type="ECO:0000256" key="2">
    <source>
        <dbReference type="PIRSR" id="PIRSR605511-1"/>
    </source>
</evidence>
<evidence type="ECO:0000313" key="6">
    <source>
        <dbReference type="Proteomes" id="UP000277007"/>
    </source>
</evidence>
<dbReference type="GO" id="GO:0019853">
    <property type="term" value="P:L-ascorbic acid biosynthetic process"/>
    <property type="evidence" value="ECO:0007669"/>
    <property type="project" value="TreeGrafter"/>
</dbReference>
<dbReference type="AlphaFoldDB" id="A0A3S0R8U9"/>
<reference evidence="5 6" key="1">
    <citation type="submission" date="2018-12" db="EMBL/GenBank/DDBJ databases">
        <authorList>
            <person name="Yang Y."/>
        </authorList>
    </citation>
    <scope>NUCLEOTIDE SEQUENCE [LARGE SCALE GENOMIC DNA]</scope>
    <source>
        <strain evidence="5 6">L-25-5w-1</strain>
    </source>
</reference>
<dbReference type="RefSeq" id="WP_126615185.1">
    <property type="nucleotide sequence ID" value="NZ_JBHUCY010000033.1"/>
</dbReference>
<comment type="similarity">
    <text evidence="1">Belongs to the SMP-30/CGR1 family.</text>
</comment>
<dbReference type="Pfam" id="PF08450">
    <property type="entry name" value="SGL"/>
    <property type="match status" value="1"/>
</dbReference>
<gene>
    <name evidence="5" type="ORF">EJ903_11265</name>
</gene>
<dbReference type="InterPro" id="IPR005511">
    <property type="entry name" value="SMP-30"/>
</dbReference>
<feature type="binding site" evidence="3">
    <location>
        <position position="19"/>
    </location>
    <ligand>
        <name>a divalent metal cation</name>
        <dbReference type="ChEBI" id="CHEBI:60240"/>
    </ligand>
</feature>
<feature type="active site" description="Proton donor/acceptor" evidence="2">
    <location>
        <position position="202"/>
    </location>
</feature>
<feature type="domain" description="SMP-30/Gluconolactonase/LRE-like region" evidence="4">
    <location>
        <begin position="17"/>
        <end position="260"/>
    </location>
</feature>
<dbReference type="InterPro" id="IPR013658">
    <property type="entry name" value="SGL"/>
</dbReference>
<sequence>MTTGPSFSCVLDARAKLGECPLWSARERALYWVDIKGRTLNRFDPADGTNRAVAMDEDIACLALHKDGGFVAGMRSGLWRLDAAGAPLGLLAANPEDTATSRFNDGRADPAGRFLAGTLDEPKAGGKAHLYRFDRRGLATLAGGLLTSNGLAFSPDGRTLYHADTPTFTVYRYRYDPATGELSDREVFVRLQPTDGDRGRPDGAAVDEDGCYWTALYEGGRVQRYAPTGALLSEHPVPARCPTMVAFGGADRRTLYLTTASAGRPAEELERFPQSGGVFALPVAVPGLPEPLFDPAA</sequence>
<feature type="binding site" evidence="3">
    <location>
        <position position="102"/>
    </location>
    <ligand>
        <name>substrate</name>
    </ligand>
</feature>
<comment type="caution">
    <text evidence="5">The sequence shown here is derived from an EMBL/GenBank/DDBJ whole genome shotgun (WGS) entry which is preliminary data.</text>
</comment>
<evidence type="ECO:0000259" key="4">
    <source>
        <dbReference type="Pfam" id="PF08450"/>
    </source>
</evidence>
<dbReference type="SUPFAM" id="SSF63829">
    <property type="entry name" value="Calcium-dependent phosphotriesterase"/>
    <property type="match status" value="1"/>
</dbReference>
<name>A0A3S0R8U9_9PROT</name>
<keyword evidence="3" id="KW-0479">Metal-binding</keyword>
<feature type="binding site" evidence="3">
    <location>
        <position position="104"/>
    </location>
    <ligand>
        <name>substrate</name>
    </ligand>
</feature>
<dbReference type="GO" id="GO:0004341">
    <property type="term" value="F:gluconolactonase activity"/>
    <property type="evidence" value="ECO:0007669"/>
    <property type="project" value="TreeGrafter"/>
</dbReference>
<keyword evidence="6" id="KW-1185">Reference proteome</keyword>
<feature type="binding site" evidence="3">
    <location>
        <position position="149"/>
    </location>
    <ligand>
        <name>a divalent metal cation</name>
        <dbReference type="ChEBI" id="CHEBI:60240"/>
    </ligand>
</feature>
<comment type="cofactor">
    <cofactor evidence="3">
        <name>Zn(2+)</name>
        <dbReference type="ChEBI" id="CHEBI:29105"/>
    </cofactor>
    <text evidence="3">Binds 1 divalent metal cation per subunit.</text>
</comment>
<feature type="binding site" evidence="3">
    <location>
        <position position="202"/>
    </location>
    <ligand>
        <name>a divalent metal cation</name>
        <dbReference type="ChEBI" id="CHEBI:60240"/>
    </ligand>
</feature>
<dbReference type="OrthoDB" id="2633250at2"/>
<dbReference type="PANTHER" id="PTHR10907:SF47">
    <property type="entry name" value="REGUCALCIN"/>
    <property type="match status" value="1"/>
</dbReference>
<dbReference type="EMBL" id="RXMA01000009">
    <property type="protein sequence ID" value="RTR20121.1"/>
    <property type="molecule type" value="Genomic_DNA"/>
</dbReference>
<proteinExistence type="inferred from homology"/>
<dbReference type="Proteomes" id="UP000277007">
    <property type="component" value="Unassembled WGS sequence"/>
</dbReference>
<evidence type="ECO:0000256" key="1">
    <source>
        <dbReference type="ARBA" id="ARBA00008853"/>
    </source>
</evidence>
<dbReference type="PRINTS" id="PR01790">
    <property type="entry name" value="SMP30FAMILY"/>
</dbReference>